<name>A0A7Y9IYZ5_9BURK</name>
<dbReference type="Pfam" id="PF04347">
    <property type="entry name" value="FliO"/>
    <property type="match status" value="1"/>
</dbReference>
<keyword evidence="8" id="KW-0282">Flagellum</keyword>
<evidence type="ECO:0000256" key="5">
    <source>
        <dbReference type="ARBA" id="ARBA00023143"/>
    </source>
</evidence>
<dbReference type="GO" id="GO:0009425">
    <property type="term" value="C:bacterial-type flagellum basal body"/>
    <property type="evidence" value="ECO:0007669"/>
    <property type="project" value="UniProtKB-SubCell"/>
</dbReference>
<dbReference type="GO" id="GO:0005886">
    <property type="term" value="C:plasma membrane"/>
    <property type="evidence" value="ECO:0007669"/>
    <property type="project" value="UniProtKB-SubCell"/>
</dbReference>
<comment type="similarity">
    <text evidence="6 7">Belongs to the FliO/MopB family.</text>
</comment>
<dbReference type="InterPro" id="IPR052205">
    <property type="entry name" value="FliO/MopB"/>
</dbReference>
<proteinExistence type="inferred from homology"/>
<evidence type="ECO:0000256" key="1">
    <source>
        <dbReference type="ARBA" id="ARBA00022475"/>
    </source>
</evidence>
<keyword evidence="5 7" id="KW-0975">Bacterial flagellum</keyword>
<feature type="transmembrane region" description="Helical" evidence="7">
    <location>
        <begin position="12"/>
        <end position="29"/>
    </location>
</feature>
<keyword evidence="9" id="KW-1185">Reference proteome</keyword>
<keyword evidence="1 7" id="KW-1003">Cell membrane</keyword>
<evidence type="ECO:0000256" key="6">
    <source>
        <dbReference type="ARBA" id="ARBA00037937"/>
    </source>
</evidence>
<dbReference type="RefSeq" id="WP_179590092.1">
    <property type="nucleotide sequence ID" value="NZ_JACBYR010000003.1"/>
</dbReference>
<dbReference type="GO" id="GO:0044781">
    <property type="term" value="P:bacterial-type flagellum organization"/>
    <property type="evidence" value="ECO:0007669"/>
    <property type="project" value="UniProtKB-UniRule"/>
</dbReference>
<dbReference type="PANTHER" id="PTHR38766:SF1">
    <property type="entry name" value="FLAGELLAR PROTEIN FLIO"/>
    <property type="match status" value="1"/>
</dbReference>
<evidence type="ECO:0000256" key="7">
    <source>
        <dbReference type="RuleBase" id="RU362064"/>
    </source>
</evidence>
<sequence>MLPGPSSLLQTVLALALVLALILACAWCFRRLQRPMGAFQAPMQLRGQLMVGPRERVVLIEVGDQWIVAGVAAGSVQPLAVMPRGEIATPPATGAGFGAGNGAAVPNFAALLDRMRKKSS</sequence>
<dbReference type="PANTHER" id="PTHR38766">
    <property type="entry name" value="FLAGELLAR PROTEIN FLIO"/>
    <property type="match status" value="1"/>
</dbReference>
<evidence type="ECO:0000256" key="3">
    <source>
        <dbReference type="ARBA" id="ARBA00022989"/>
    </source>
</evidence>
<keyword evidence="2 7" id="KW-0812">Transmembrane</keyword>
<accession>A0A7Y9IYZ5</accession>
<dbReference type="AlphaFoldDB" id="A0A7Y9IYZ5"/>
<evidence type="ECO:0000313" key="8">
    <source>
        <dbReference type="EMBL" id="NYE85736.1"/>
    </source>
</evidence>
<organism evidence="8 9">
    <name type="scientific">Pigmentiphaga litoralis</name>
    <dbReference type="NCBI Taxonomy" id="516702"/>
    <lineage>
        <taxon>Bacteria</taxon>
        <taxon>Pseudomonadati</taxon>
        <taxon>Pseudomonadota</taxon>
        <taxon>Betaproteobacteria</taxon>
        <taxon>Burkholderiales</taxon>
        <taxon>Alcaligenaceae</taxon>
        <taxon>Pigmentiphaga</taxon>
    </lineage>
</organism>
<comment type="caution">
    <text evidence="8">The sequence shown here is derived from an EMBL/GenBank/DDBJ whole genome shotgun (WGS) entry which is preliminary data.</text>
</comment>
<protein>
    <recommendedName>
        <fullName evidence="7">Flagellar protein</fullName>
    </recommendedName>
</protein>
<comment type="subcellular location">
    <subcellularLocation>
        <location evidence="7">Cell membrane</location>
    </subcellularLocation>
    <subcellularLocation>
        <location evidence="7">Bacterial flagellum basal body</location>
    </subcellularLocation>
</comment>
<evidence type="ECO:0000256" key="2">
    <source>
        <dbReference type="ARBA" id="ARBA00022692"/>
    </source>
</evidence>
<keyword evidence="8" id="KW-0969">Cilium</keyword>
<evidence type="ECO:0000313" key="9">
    <source>
        <dbReference type="Proteomes" id="UP000542125"/>
    </source>
</evidence>
<dbReference type="Proteomes" id="UP000542125">
    <property type="component" value="Unassembled WGS sequence"/>
</dbReference>
<gene>
    <name evidence="8" type="ORF">FHW18_005055</name>
</gene>
<dbReference type="NCBIfam" id="TIGR03500">
    <property type="entry name" value="FliO_TIGR"/>
    <property type="match status" value="1"/>
</dbReference>
<reference evidence="8 9" key="1">
    <citation type="submission" date="2020-07" db="EMBL/GenBank/DDBJ databases">
        <title>Genomic Encyclopedia of Type Strains, Phase IV (KMG-V): Genome sequencing to study the core and pangenomes of soil and plant-associated prokaryotes.</title>
        <authorList>
            <person name="Whitman W."/>
        </authorList>
    </citation>
    <scope>NUCLEOTIDE SEQUENCE [LARGE SCALE GENOMIC DNA]</scope>
    <source>
        <strain evidence="8 9">SAS40</strain>
    </source>
</reference>
<dbReference type="EMBL" id="JACBYR010000003">
    <property type="protein sequence ID" value="NYE85736.1"/>
    <property type="molecule type" value="Genomic_DNA"/>
</dbReference>
<keyword evidence="8" id="KW-0966">Cell projection</keyword>
<keyword evidence="4 7" id="KW-0472">Membrane</keyword>
<evidence type="ECO:0000256" key="4">
    <source>
        <dbReference type="ARBA" id="ARBA00023136"/>
    </source>
</evidence>
<dbReference type="InterPro" id="IPR022781">
    <property type="entry name" value="Flagellar_biosynth_FliO"/>
</dbReference>
<keyword evidence="3 7" id="KW-1133">Transmembrane helix</keyword>